<dbReference type="PROSITE" id="PS00156">
    <property type="entry name" value="OMPDECASE"/>
    <property type="match status" value="1"/>
</dbReference>
<feature type="active site" description="For OMPdecase activity" evidence="9">
    <location>
        <position position="60"/>
    </location>
</feature>
<dbReference type="InterPro" id="IPR001754">
    <property type="entry name" value="OMPdeCOase_dom"/>
</dbReference>
<feature type="active site" description="For OMPdecase activity" evidence="9">
    <location>
        <position position="62"/>
    </location>
</feature>
<gene>
    <name evidence="13" type="primary">pyrF</name>
    <name evidence="13" type="ordered locus">ERWE_CDS_03090</name>
</gene>
<dbReference type="InterPro" id="IPR014732">
    <property type="entry name" value="OMPdecase"/>
</dbReference>
<keyword evidence="14" id="KW-1185">Reference proteome</keyword>
<dbReference type="GO" id="GO:0004590">
    <property type="term" value="F:orotidine-5'-phosphate decarboxylase activity"/>
    <property type="evidence" value="ECO:0007669"/>
    <property type="project" value="UniProtKB-EC"/>
</dbReference>
<dbReference type="Proteomes" id="UP000001021">
    <property type="component" value="Chromosome"/>
</dbReference>
<evidence type="ECO:0000256" key="1">
    <source>
        <dbReference type="ARBA" id="ARBA00002356"/>
    </source>
</evidence>
<evidence type="ECO:0000256" key="11">
    <source>
        <dbReference type="RuleBase" id="RU000512"/>
    </source>
</evidence>
<dbReference type="InterPro" id="IPR018089">
    <property type="entry name" value="OMPdecase_AS"/>
</dbReference>
<evidence type="ECO:0000256" key="2">
    <source>
        <dbReference type="ARBA" id="ARBA00004861"/>
    </source>
</evidence>
<protein>
    <recommendedName>
        <fullName evidence="4 11">Orotidine 5'-phosphate decarboxylase</fullName>
        <ecNumber evidence="3 11">4.1.1.23</ecNumber>
    </recommendedName>
</protein>
<evidence type="ECO:0000259" key="12">
    <source>
        <dbReference type="SMART" id="SM00934"/>
    </source>
</evidence>
<evidence type="ECO:0000256" key="7">
    <source>
        <dbReference type="ARBA" id="ARBA00023239"/>
    </source>
</evidence>
<feature type="active site" description="For OMPdecase activity" evidence="9">
    <location>
        <position position="65"/>
    </location>
</feature>
<dbReference type="eggNOG" id="COG0284">
    <property type="taxonomic scope" value="Bacteria"/>
</dbReference>
<proteinExistence type="inferred from homology"/>
<feature type="binding site" evidence="10">
    <location>
        <position position="178"/>
    </location>
    <ligand>
        <name>substrate</name>
    </ligand>
</feature>
<reference evidence="13 14" key="1">
    <citation type="journal article" date="2006" name="J. Bacteriol.">
        <title>Comparative genomic analysis of three strains of Ehrlichia ruminantium reveals an active process of genome size plasticity.</title>
        <authorList>
            <person name="Frutos R."/>
            <person name="Viari A."/>
            <person name="Ferraz C."/>
            <person name="Morgat A."/>
            <person name="Eychenie S."/>
            <person name="Kandassami Y."/>
            <person name="Chantal I."/>
            <person name="Bensaid A."/>
            <person name="Coissac E."/>
            <person name="Vachiery N."/>
            <person name="Demaille J."/>
            <person name="Martinez D."/>
        </authorList>
    </citation>
    <scope>NUCLEOTIDE SEQUENCE [LARGE SCALE GENOMIC DNA]</scope>
    <source>
        <strain evidence="13 14">Welgevonden</strain>
    </source>
</reference>
<dbReference type="PANTHER" id="PTHR32119:SF2">
    <property type="entry name" value="OROTIDINE 5'-PHOSPHATE DECARBOXYLASE"/>
    <property type="match status" value="1"/>
</dbReference>
<feature type="binding site" evidence="10">
    <location>
        <position position="186"/>
    </location>
    <ligand>
        <name>substrate</name>
    </ligand>
</feature>
<dbReference type="EMBL" id="CR925678">
    <property type="protein sequence ID" value="CAI26803.1"/>
    <property type="molecule type" value="Genomic_DNA"/>
</dbReference>
<feature type="binding site" evidence="10">
    <location>
        <position position="207"/>
    </location>
    <ligand>
        <name>substrate</name>
    </ligand>
</feature>
<accession>A0A0H3LZK4</accession>
<comment type="pathway">
    <text evidence="2 11">Pyrimidine metabolism; UMP biosynthesis via de novo pathway; UMP from orotate: step 2/2.</text>
</comment>
<dbReference type="UniPathway" id="UPA00070">
    <property type="reaction ID" value="UER00120"/>
</dbReference>
<dbReference type="GO" id="GO:0044205">
    <property type="term" value="P:'de novo' UMP biosynthetic process"/>
    <property type="evidence" value="ECO:0007669"/>
    <property type="project" value="UniProtKB-UniPathway"/>
</dbReference>
<dbReference type="NCBIfam" id="NF001273">
    <property type="entry name" value="PRK00230.1"/>
    <property type="match status" value="1"/>
</dbReference>
<evidence type="ECO:0000256" key="3">
    <source>
        <dbReference type="ARBA" id="ARBA00012321"/>
    </source>
</evidence>
<name>A0A0H3LZK4_EHRRW</name>
<dbReference type="InterPro" id="IPR011060">
    <property type="entry name" value="RibuloseP-bd_barrel"/>
</dbReference>
<dbReference type="RefSeq" id="WP_011154985.1">
    <property type="nucleotide sequence ID" value="NC_005295.2"/>
</dbReference>
<feature type="binding site" evidence="10">
    <location>
        <position position="33"/>
    </location>
    <ligand>
        <name>substrate</name>
    </ligand>
</feature>
<dbReference type="SUPFAM" id="SSF51366">
    <property type="entry name" value="Ribulose-phoshate binding barrel"/>
    <property type="match status" value="1"/>
</dbReference>
<evidence type="ECO:0000313" key="13">
    <source>
        <dbReference type="EMBL" id="CAI26803.1"/>
    </source>
</evidence>
<evidence type="ECO:0000256" key="9">
    <source>
        <dbReference type="PIRSR" id="PIRSR614732-1"/>
    </source>
</evidence>
<comment type="similarity">
    <text evidence="11">Belongs to the OMP decarboxylase family.</text>
</comment>
<keyword evidence="5 11" id="KW-0210">Decarboxylase</keyword>
<dbReference type="CDD" id="cd04725">
    <property type="entry name" value="OMP_decarboxylase_like"/>
    <property type="match status" value="1"/>
</dbReference>
<dbReference type="HOGENOM" id="CLU_067069_1_0_5"/>
<organism evidence="13 14">
    <name type="scientific">Ehrlichia ruminantium (strain Welgevonden)</name>
    <dbReference type="NCBI Taxonomy" id="254945"/>
    <lineage>
        <taxon>Bacteria</taxon>
        <taxon>Pseudomonadati</taxon>
        <taxon>Pseudomonadota</taxon>
        <taxon>Alphaproteobacteria</taxon>
        <taxon>Rickettsiales</taxon>
        <taxon>Anaplasmataceae</taxon>
        <taxon>Ehrlichia</taxon>
    </lineage>
</organism>
<evidence type="ECO:0000256" key="8">
    <source>
        <dbReference type="ARBA" id="ARBA00049157"/>
    </source>
</evidence>
<dbReference type="GeneID" id="33057908"/>
<comment type="catalytic activity">
    <reaction evidence="8 11">
        <text>orotidine 5'-phosphate + H(+) = UMP + CO2</text>
        <dbReference type="Rhea" id="RHEA:11596"/>
        <dbReference type="ChEBI" id="CHEBI:15378"/>
        <dbReference type="ChEBI" id="CHEBI:16526"/>
        <dbReference type="ChEBI" id="CHEBI:57538"/>
        <dbReference type="ChEBI" id="CHEBI:57865"/>
        <dbReference type="EC" id="4.1.1.23"/>
    </reaction>
</comment>
<sequence>MKHNPIICALDTHDIHKALRLTKMLYGKISMVKLGLEFFVAHGISGVQRISDCGIPIFLDLKLHDIPNTVSRAVSVIKSSNIAMLTIHISGGQEMIKRTMDVIFDSMLKIIGVTVLTSIDVCDLKEIGIGNSTVQQVILLSKLAQKVGLYGIVCSPLEVKEVRAQCDKDLKIIVPGIRLGDNIDDQKRTDSPKSAILSGADYLVIGRPITENTDPVKVVDIILSSIADLHN</sequence>
<dbReference type="EC" id="4.1.1.23" evidence="3 11"/>
<dbReference type="InterPro" id="IPR013785">
    <property type="entry name" value="Aldolase_TIM"/>
</dbReference>
<dbReference type="Pfam" id="PF00215">
    <property type="entry name" value="OMPdecase"/>
    <property type="match status" value="1"/>
</dbReference>
<dbReference type="Gene3D" id="3.20.20.70">
    <property type="entry name" value="Aldolase class I"/>
    <property type="match status" value="1"/>
</dbReference>
<keyword evidence="6 11" id="KW-0665">Pyrimidine biosynthesis</keyword>
<dbReference type="NCBIfam" id="TIGR01740">
    <property type="entry name" value="pyrF"/>
    <property type="match status" value="1"/>
</dbReference>
<keyword evidence="7 11" id="KW-0456">Lyase</keyword>
<feature type="binding site" evidence="10">
    <location>
        <position position="117"/>
    </location>
    <ligand>
        <name>substrate</name>
    </ligand>
</feature>
<evidence type="ECO:0000256" key="6">
    <source>
        <dbReference type="ARBA" id="ARBA00022975"/>
    </source>
</evidence>
<evidence type="ECO:0000313" key="14">
    <source>
        <dbReference type="Proteomes" id="UP000001021"/>
    </source>
</evidence>
<dbReference type="AlphaFoldDB" id="A0A0H3LZK4"/>
<comment type="function">
    <text evidence="1">Catalyzes the decarboxylation of orotidine 5'-monophosphate (OMP) to uridine 5'-monophosphate (UMP).</text>
</comment>
<evidence type="ECO:0000256" key="5">
    <source>
        <dbReference type="ARBA" id="ARBA00022793"/>
    </source>
</evidence>
<feature type="domain" description="Orotidine 5'-phosphate decarboxylase" evidence="12">
    <location>
        <begin position="5"/>
        <end position="222"/>
    </location>
</feature>
<evidence type="ECO:0000256" key="4">
    <source>
        <dbReference type="ARBA" id="ARBA00021923"/>
    </source>
</evidence>
<feature type="binding site" evidence="10">
    <location>
        <position position="11"/>
    </location>
    <ligand>
        <name>substrate</name>
    </ligand>
</feature>
<dbReference type="GO" id="GO:0005829">
    <property type="term" value="C:cytosol"/>
    <property type="evidence" value="ECO:0007669"/>
    <property type="project" value="TreeGrafter"/>
</dbReference>
<feature type="binding site" evidence="10">
    <location>
        <position position="206"/>
    </location>
    <ligand>
        <name>substrate</name>
    </ligand>
</feature>
<dbReference type="KEGG" id="erw:ERWE_CDS_03090"/>
<dbReference type="SMART" id="SM00934">
    <property type="entry name" value="OMPdecase"/>
    <property type="match status" value="1"/>
</dbReference>
<dbReference type="PANTHER" id="PTHR32119">
    <property type="entry name" value="OROTIDINE 5'-PHOSPHATE DECARBOXYLASE"/>
    <property type="match status" value="1"/>
</dbReference>
<evidence type="ECO:0000256" key="10">
    <source>
        <dbReference type="PIRSR" id="PIRSR614732-2"/>
    </source>
</evidence>
<dbReference type="GO" id="GO:0006207">
    <property type="term" value="P:'de novo' pyrimidine nucleobase biosynthetic process"/>
    <property type="evidence" value="ECO:0007669"/>
    <property type="project" value="InterPro"/>
</dbReference>
<dbReference type="KEGG" id="eru:Erum3040"/>